<gene>
    <name evidence="1" type="ORF">ANN_15415</name>
</gene>
<organism evidence="1 2">
    <name type="scientific">Periplaneta americana</name>
    <name type="common">American cockroach</name>
    <name type="synonym">Blatta americana</name>
    <dbReference type="NCBI Taxonomy" id="6978"/>
    <lineage>
        <taxon>Eukaryota</taxon>
        <taxon>Metazoa</taxon>
        <taxon>Ecdysozoa</taxon>
        <taxon>Arthropoda</taxon>
        <taxon>Hexapoda</taxon>
        <taxon>Insecta</taxon>
        <taxon>Pterygota</taxon>
        <taxon>Neoptera</taxon>
        <taxon>Polyneoptera</taxon>
        <taxon>Dictyoptera</taxon>
        <taxon>Blattodea</taxon>
        <taxon>Blattoidea</taxon>
        <taxon>Blattidae</taxon>
        <taxon>Blattinae</taxon>
        <taxon>Periplaneta</taxon>
    </lineage>
</organism>
<keyword evidence="2" id="KW-1185">Reference proteome</keyword>
<sequence length="114" mass="12379">MAGLCEGGNEPLGSLKADSLLLMTMKPRSVERRSKIGSLGGSLMSFRHTAGSDSKVQSRKKKLADEHSIAMDVKAKVIALIEEGELARRKLENAMELRLEQRPGGGRSIKSEDT</sequence>
<proteinExistence type="predicted"/>
<accession>A0ABQ8SGL4</accession>
<evidence type="ECO:0000313" key="2">
    <source>
        <dbReference type="Proteomes" id="UP001148838"/>
    </source>
</evidence>
<evidence type="ECO:0000313" key="1">
    <source>
        <dbReference type="EMBL" id="KAJ4433158.1"/>
    </source>
</evidence>
<name>A0ABQ8SGL4_PERAM</name>
<dbReference type="Proteomes" id="UP001148838">
    <property type="component" value="Unassembled WGS sequence"/>
</dbReference>
<comment type="caution">
    <text evidence="1">The sequence shown here is derived from an EMBL/GenBank/DDBJ whole genome shotgun (WGS) entry which is preliminary data.</text>
</comment>
<protein>
    <submittedName>
        <fullName evidence="1">Uncharacterized protein</fullName>
    </submittedName>
</protein>
<dbReference type="EMBL" id="JAJSOF020000027">
    <property type="protein sequence ID" value="KAJ4433158.1"/>
    <property type="molecule type" value="Genomic_DNA"/>
</dbReference>
<reference evidence="1 2" key="1">
    <citation type="journal article" date="2022" name="Allergy">
        <title>Genome assembly and annotation of Periplaneta americana reveal a comprehensive cockroach allergen profile.</title>
        <authorList>
            <person name="Wang L."/>
            <person name="Xiong Q."/>
            <person name="Saelim N."/>
            <person name="Wang L."/>
            <person name="Nong W."/>
            <person name="Wan A.T."/>
            <person name="Shi M."/>
            <person name="Liu X."/>
            <person name="Cao Q."/>
            <person name="Hui J.H.L."/>
            <person name="Sookrung N."/>
            <person name="Leung T.F."/>
            <person name="Tungtrongchitr A."/>
            <person name="Tsui S.K.W."/>
        </authorList>
    </citation>
    <scope>NUCLEOTIDE SEQUENCE [LARGE SCALE GENOMIC DNA]</scope>
    <source>
        <strain evidence="1">PWHHKU_190912</strain>
    </source>
</reference>